<dbReference type="RefSeq" id="WP_386707176.1">
    <property type="nucleotide sequence ID" value="NZ_JBHRYF010000001.1"/>
</dbReference>
<keyword evidence="2" id="KW-1185">Reference proteome</keyword>
<organism evidence="1 2">
    <name type="scientific">Luteimonas notoginsengisoli</name>
    <dbReference type="NCBI Taxonomy" id="1578200"/>
    <lineage>
        <taxon>Bacteria</taxon>
        <taxon>Pseudomonadati</taxon>
        <taxon>Pseudomonadota</taxon>
        <taxon>Gammaproteobacteria</taxon>
        <taxon>Lysobacterales</taxon>
        <taxon>Lysobacteraceae</taxon>
        <taxon>Luteimonas</taxon>
    </lineage>
</organism>
<evidence type="ECO:0000313" key="1">
    <source>
        <dbReference type="EMBL" id="MFC3659569.1"/>
    </source>
</evidence>
<evidence type="ECO:0000313" key="2">
    <source>
        <dbReference type="Proteomes" id="UP001595724"/>
    </source>
</evidence>
<proteinExistence type="predicted"/>
<comment type="caution">
    <text evidence="1">The sequence shown here is derived from an EMBL/GenBank/DDBJ whole genome shotgun (WGS) entry which is preliminary data.</text>
</comment>
<sequence>MALSIAQWRYCAWAAVRQGASVACQKAMPAEHIREAMYRELTRRAAALAAGRYGNCAFPPEHELPATALARGFANLWFDLGKDYWCAIADPALLRKSYIARTS</sequence>
<name>A0ABV7UUB2_9GAMM</name>
<dbReference type="EMBL" id="JBHRYF010000001">
    <property type="protein sequence ID" value="MFC3659569.1"/>
    <property type="molecule type" value="Genomic_DNA"/>
</dbReference>
<gene>
    <name evidence="1" type="ORF">ACFOM9_05680</name>
</gene>
<protein>
    <submittedName>
        <fullName evidence="1">Uncharacterized protein</fullName>
    </submittedName>
</protein>
<accession>A0ABV7UUB2</accession>
<reference evidence="2" key="1">
    <citation type="journal article" date="2019" name="Int. J. Syst. Evol. Microbiol.">
        <title>The Global Catalogue of Microorganisms (GCM) 10K type strain sequencing project: providing services to taxonomists for standard genome sequencing and annotation.</title>
        <authorList>
            <consortium name="The Broad Institute Genomics Platform"/>
            <consortium name="The Broad Institute Genome Sequencing Center for Infectious Disease"/>
            <person name="Wu L."/>
            <person name="Ma J."/>
        </authorList>
    </citation>
    <scope>NUCLEOTIDE SEQUENCE [LARGE SCALE GENOMIC DNA]</scope>
    <source>
        <strain evidence="2">KCTC 42211</strain>
    </source>
</reference>
<dbReference type="Proteomes" id="UP001595724">
    <property type="component" value="Unassembled WGS sequence"/>
</dbReference>